<evidence type="ECO:0000256" key="6">
    <source>
        <dbReference type="ARBA" id="ARBA00022801"/>
    </source>
</evidence>
<evidence type="ECO:0000256" key="1">
    <source>
        <dbReference type="ARBA" id="ARBA00006249"/>
    </source>
</evidence>
<dbReference type="AlphaFoldDB" id="G9N0G9"/>
<keyword evidence="2" id="KW-0719">Serine esterase</keyword>
<evidence type="ECO:0000313" key="11">
    <source>
        <dbReference type="EMBL" id="EHK19851.1"/>
    </source>
</evidence>
<dbReference type="eggNOG" id="ENOG502SHYE">
    <property type="taxonomic scope" value="Eukaryota"/>
</dbReference>
<dbReference type="InterPro" id="IPR029058">
    <property type="entry name" value="AB_hydrolase_fold"/>
</dbReference>
<dbReference type="HOGENOM" id="CLU_014819_1_0_1"/>
<gene>
    <name evidence="11" type="ORF">TRIVIDRAFT_47118</name>
</gene>
<feature type="signal peptide" evidence="10">
    <location>
        <begin position="1"/>
        <end position="26"/>
    </location>
</feature>
<dbReference type="VEuPathDB" id="FungiDB:TRIVIDRAFT_47118"/>
<evidence type="ECO:0000256" key="4">
    <source>
        <dbReference type="ARBA" id="ARBA00022723"/>
    </source>
</evidence>
<dbReference type="PANTHER" id="PTHR33938">
    <property type="entry name" value="FERULOYL ESTERASE B-RELATED"/>
    <property type="match status" value="1"/>
</dbReference>
<keyword evidence="3" id="KW-0624">Polysaccharide degradation</keyword>
<keyword evidence="5 10" id="KW-0732">Signal</keyword>
<accession>G9N0G9</accession>
<dbReference type="GO" id="GO:0046872">
    <property type="term" value="F:metal ion binding"/>
    <property type="evidence" value="ECO:0007669"/>
    <property type="project" value="UniProtKB-KW"/>
</dbReference>
<comment type="similarity">
    <text evidence="1 10">Belongs to the tannase family.</text>
</comment>
<dbReference type="EMBL" id="ABDF02000082">
    <property type="protein sequence ID" value="EHK19851.1"/>
    <property type="molecule type" value="Genomic_DNA"/>
</dbReference>
<evidence type="ECO:0000256" key="3">
    <source>
        <dbReference type="ARBA" id="ARBA00022651"/>
    </source>
</evidence>
<evidence type="ECO:0000256" key="8">
    <source>
        <dbReference type="ARBA" id="ARBA00023157"/>
    </source>
</evidence>
<dbReference type="GO" id="GO:0030600">
    <property type="term" value="F:feruloyl esterase activity"/>
    <property type="evidence" value="ECO:0007669"/>
    <property type="project" value="UniProtKB-EC"/>
</dbReference>
<organism evidence="11 12">
    <name type="scientific">Hypocrea virens (strain Gv29-8 / FGSC 10586)</name>
    <name type="common">Gliocladium virens</name>
    <name type="synonym">Trichoderma virens</name>
    <dbReference type="NCBI Taxonomy" id="413071"/>
    <lineage>
        <taxon>Eukaryota</taxon>
        <taxon>Fungi</taxon>
        <taxon>Dikarya</taxon>
        <taxon>Ascomycota</taxon>
        <taxon>Pezizomycotina</taxon>
        <taxon>Sordariomycetes</taxon>
        <taxon>Hypocreomycetidae</taxon>
        <taxon>Hypocreales</taxon>
        <taxon>Hypocreaceae</taxon>
        <taxon>Trichoderma</taxon>
    </lineage>
</organism>
<keyword evidence="12" id="KW-1185">Reference proteome</keyword>
<name>G9N0G9_HYPVG</name>
<dbReference type="SUPFAM" id="SSF53474">
    <property type="entry name" value="alpha/beta-Hydrolases"/>
    <property type="match status" value="1"/>
</dbReference>
<dbReference type="GO" id="GO:0045493">
    <property type="term" value="P:xylan catabolic process"/>
    <property type="evidence" value="ECO:0007669"/>
    <property type="project" value="UniProtKB-KW"/>
</dbReference>
<dbReference type="RefSeq" id="XP_013954048.1">
    <property type="nucleotide sequence ID" value="XM_014098573.1"/>
</dbReference>
<keyword evidence="6 10" id="KW-0378">Hydrolase</keyword>
<evidence type="ECO:0000256" key="10">
    <source>
        <dbReference type="RuleBase" id="RU361238"/>
    </source>
</evidence>
<dbReference type="Proteomes" id="UP000007115">
    <property type="component" value="Unassembled WGS sequence"/>
</dbReference>
<evidence type="ECO:0000313" key="12">
    <source>
        <dbReference type="Proteomes" id="UP000007115"/>
    </source>
</evidence>
<sequence>MLFSATSPRAIAGLAVLAGLFQFTRADMFEKSCHDLKRNLAIENATINLVQYVPSASTLMFPENDITCNRSSQAISADICRVALYAKTSPFSGVHLEAWLPRNWTGRFLSTGNGGLSGCKFIDCDPQGTLGFATVGTNNGHNGTSGLAFLNNPNVIEDYSYRSVHVGAAIGKTITNQFYKRNFTKSYYIGCSTGGRQGFQSAQMFPRDFDGIVAGSPTLAFTQLTAWAGWLGLVTGYNTTDPGFISPNLWKTIHQEILKQCDGLDGAIDGIIENPDLCHPNLDSLRCRYQSTYSCLNNEQARRANMVFKPFYYPNGSLIFPRMQPGSELESSSTFYSGVPSPYVKGWLSPAILYNLNWKPETISLADITFAQELNPFGVNTRNGNLSAFNTSGGKLLHYHGLQDYLISSENSARYYNFVRETMSLKSSDIDHFYRYFRISGMGHCRQGPGAWMIGQSTIGNNGLDPGSNVLIAMVEWVEKGLAPTTIKGVKFRGDKVKDGLSLTRKHCRYPYQNKYVGLQPPSNGDGWACTLE</sequence>
<evidence type="ECO:0000256" key="5">
    <source>
        <dbReference type="ARBA" id="ARBA00022729"/>
    </source>
</evidence>
<evidence type="ECO:0000256" key="9">
    <source>
        <dbReference type="ARBA" id="ARBA00034075"/>
    </source>
</evidence>
<keyword evidence="3" id="KW-0858">Xylan degradation</keyword>
<evidence type="ECO:0000256" key="2">
    <source>
        <dbReference type="ARBA" id="ARBA00022487"/>
    </source>
</evidence>
<comment type="caution">
    <text evidence="11">The sequence shown here is derived from an EMBL/GenBank/DDBJ whole genome shotgun (WGS) entry which is preliminary data.</text>
</comment>
<dbReference type="EC" id="3.1.1.-" evidence="10"/>
<comment type="catalytic activity">
    <reaction evidence="9">
        <text>feruloyl-polysaccharide + H2O = ferulate + polysaccharide.</text>
        <dbReference type="EC" id="3.1.1.73"/>
    </reaction>
</comment>
<dbReference type="InParanoid" id="G9N0G9"/>
<keyword evidence="7" id="KW-0106">Calcium</keyword>
<keyword evidence="8" id="KW-1015">Disulfide bond</keyword>
<dbReference type="PANTHER" id="PTHR33938:SF15">
    <property type="entry name" value="FERULOYL ESTERASE B-RELATED"/>
    <property type="match status" value="1"/>
</dbReference>
<dbReference type="OMA" id="LFNIETW"/>
<dbReference type="Pfam" id="PF07519">
    <property type="entry name" value="Tannase"/>
    <property type="match status" value="1"/>
</dbReference>
<dbReference type="OrthoDB" id="3039123at2759"/>
<keyword evidence="3" id="KW-0119">Carbohydrate metabolism</keyword>
<reference evidence="11 12" key="1">
    <citation type="journal article" date="2011" name="Genome Biol.">
        <title>Comparative genome sequence analysis underscores mycoparasitism as the ancestral life style of Trichoderma.</title>
        <authorList>
            <person name="Kubicek C.P."/>
            <person name="Herrera-Estrella A."/>
            <person name="Seidl-Seiboth V."/>
            <person name="Martinez D.A."/>
            <person name="Druzhinina I.S."/>
            <person name="Thon M."/>
            <person name="Zeilinger S."/>
            <person name="Casas-Flores S."/>
            <person name="Horwitz B.A."/>
            <person name="Mukherjee P.K."/>
            <person name="Mukherjee M."/>
            <person name="Kredics L."/>
            <person name="Alcaraz L.D."/>
            <person name="Aerts A."/>
            <person name="Antal Z."/>
            <person name="Atanasova L."/>
            <person name="Cervantes-Badillo M.G."/>
            <person name="Challacombe J."/>
            <person name="Chertkov O."/>
            <person name="McCluskey K."/>
            <person name="Coulpier F."/>
            <person name="Deshpande N."/>
            <person name="von Doehren H."/>
            <person name="Ebbole D.J."/>
            <person name="Esquivel-Naranjo E.U."/>
            <person name="Fekete E."/>
            <person name="Flipphi M."/>
            <person name="Glaser F."/>
            <person name="Gomez-Rodriguez E.Y."/>
            <person name="Gruber S."/>
            <person name="Han C."/>
            <person name="Henrissat B."/>
            <person name="Hermosa R."/>
            <person name="Hernandez-Onate M."/>
            <person name="Karaffa L."/>
            <person name="Kosti I."/>
            <person name="Le Crom S."/>
            <person name="Lindquist E."/>
            <person name="Lucas S."/>
            <person name="Luebeck M."/>
            <person name="Luebeck P.S."/>
            <person name="Margeot A."/>
            <person name="Metz B."/>
            <person name="Misra M."/>
            <person name="Nevalainen H."/>
            <person name="Omann M."/>
            <person name="Packer N."/>
            <person name="Perrone G."/>
            <person name="Uresti-Rivera E.E."/>
            <person name="Salamov A."/>
            <person name="Schmoll M."/>
            <person name="Seiboth B."/>
            <person name="Shapiro H."/>
            <person name="Sukno S."/>
            <person name="Tamayo-Ramos J.A."/>
            <person name="Tisch D."/>
            <person name="Wiest A."/>
            <person name="Wilkinson H.H."/>
            <person name="Zhang M."/>
            <person name="Coutinho P.M."/>
            <person name="Kenerley C.M."/>
            <person name="Monte E."/>
            <person name="Baker S.E."/>
            <person name="Grigoriev I.V."/>
        </authorList>
    </citation>
    <scope>NUCLEOTIDE SEQUENCE [LARGE SCALE GENOMIC DNA]</scope>
    <source>
        <strain evidence="12">Gv29-8 / FGSC 10586</strain>
    </source>
</reference>
<evidence type="ECO:0000256" key="7">
    <source>
        <dbReference type="ARBA" id="ARBA00022837"/>
    </source>
</evidence>
<dbReference type="InterPro" id="IPR011118">
    <property type="entry name" value="Tannase/feruloyl_esterase"/>
</dbReference>
<dbReference type="GeneID" id="25794607"/>
<feature type="chain" id="PRO_5005133206" description="Carboxylic ester hydrolase" evidence="10">
    <location>
        <begin position="27"/>
        <end position="533"/>
    </location>
</feature>
<keyword evidence="4" id="KW-0479">Metal-binding</keyword>
<protein>
    <recommendedName>
        <fullName evidence="10">Carboxylic ester hydrolase</fullName>
        <ecNumber evidence="10">3.1.1.-</ecNumber>
    </recommendedName>
</protein>
<proteinExistence type="inferred from homology"/>